<protein>
    <submittedName>
        <fullName evidence="4">FMNH2-dependent monooxygenase</fullName>
    </submittedName>
</protein>
<dbReference type="Gene3D" id="2.40.110.10">
    <property type="entry name" value="Butyryl-CoA Dehydrogenase, subunit A, domain 2"/>
    <property type="match status" value="1"/>
</dbReference>
<dbReference type="Pfam" id="PF08028">
    <property type="entry name" value="Acyl-CoA_dh_2"/>
    <property type="match status" value="1"/>
</dbReference>
<evidence type="ECO:0000259" key="3">
    <source>
        <dbReference type="Pfam" id="PF08028"/>
    </source>
</evidence>
<dbReference type="PIRSF" id="PIRSF016578">
    <property type="entry name" value="HsaA"/>
    <property type="match status" value="1"/>
</dbReference>
<sequence length="395" mass="44110">MVQILETKQSQNWKAIASSLSKELSENAVARDAEAGLPDYEVKRLRESGLLPLVVPKEYGGIGATWAEALKIVQELSKADGSIGQLFGNHLNLTALAHVSGTPEQKERYYRETVQHNLFWANAINTRDTRLKITSEGEKFRVDGIKSFGTGVAVADLRVFSALPDGAEVPFIFVIPKDRLGVISNQDWHNIGQRRTDSDTFSFHQVLVEKDEILGFPNPPEYAFATFLGIIAQLTKTYVYLGIAEGAFAAAQEYTKTTTKPWITSGVDSAAKDPYILYHYGEFRVELEAAIALADRAALQVQQAWEKDVDLTFAERGEVAIAVFAAKAFATKVGLDITTRIFEVMGTRSTASKYGFDRYWRDLRTFTLHDPVNYKLRDIGNWILNQELPVVTQYS</sequence>
<evidence type="ECO:0000313" key="4">
    <source>
        <dbReference type="EMBL" id="RUT10349.1"/>
    </source>
</evidence>
<dbReference type="PANTHER" id="PTHR43884:SF12">
    <property type="entry name" value="ISOVALERYL-COA DEHYDROGENASE, MITOCHONDRIAL-RELATED"/>
    <property type="match status" value="1"/>
</dbReference>
<dbReference type="InterPro" id="IPR009100">
    <property type="entry name" value="AcylCoA_DH/oxidase_NM_dom_sf"/>
</dbReference>
<dbReference type="SUPFAM" id="SSF56645">
    <property type="entry name" value="Acyl-CoA dehydrogenase NM domain-like"/>
    <property type="match status" value="1"/>
</dbReference>
<name>A0AB37UGU9_9CYAN</name>
<organism evidence="4 5">
    <name type="scientific">Chroococcidiopsis cubana SAG 39.79</name>
    <dbReference type="NCBI Taxonomy" id="388085"/>
    <lineage>
        <taxon>Bacteria</taxon>
        <taxon>Bacillati</taxon>
        <taxon>Cyanobacteriota</taxon>
        <taxon>Cyanophyceae</taxon>
        <taxon>Chroococcidiopsidales</taxon>
        <taxon>Chroococcidiopsidaceae</taxon>
        <taxon>Chroococcidiopsis</taxon>
    </lineage>
</organism>
<dbReference type="InterPro" id="IPR046373">
    <property type="entry name" value="Acyl-CoA_Oxase/DH_mid-dom_sf"/>
</dbReference>
<dbReference type="Proteomes" id="UP000282574">
    <property type="component" value="Unassembled WGS sequence"/>
</dbReference>
<evidence type="ECO:0000259" key="2">
    <source>
        <dbReference type="Pfam" id="PF02771"/>
    </source>
</evidence>
<dbReference type="InterPro" id="IPR036250">
    <property type="entry name" value="AcylCo_DH-like_C"/>
</dbReference>
<dbReference type="GO" id="GO:0050660">
    <property type="term" value="F:flavin adenine dinucleotide binding"/>
    <property type="evidence" value="ECO:0007669"/>
    <property type="project" value="InterPro"/>
</dbReference>
<dbReference type="SUPFAM" id="SSF47203">
    <property type="entry name" value="Acyl-CoA dehydrogenase C-terminal domain-like"/>
    <property type="match status" value="1"/>
</dbReference>
<dbReference type="RefSeq" id="WP_127023984.1">
    <property type="nucleotide sequence ID" value="NZ_JAVKZF010000004.1"/>
</dbReference>
<dbReference type="InterPro" id="IPR013107">
    <property type="entry name" value="Acyl-CoA_DH_C"/>
</dbReference>
<dbReference type="PANTHER" id="PTHR43884">
    <property type="entry name" value="ACYL-COA DEHYDROGENASE"/>
    <property type="match status" value="1"/>
</dbReference>
<dbReference type="Gene3D" id="1.10.540.10">
    <property type="entry name" value="Acyl-CoA dehydrogenase/oxidase, N-terminal domain"/>
    <property type="match status" value="1"/>
</dbReference>
<dbReference type="GO" id="GO:0006552">
    <property type="term" value="P:L-leucine catabolic process"/>
    <property type="evidence" value="ECO:0007669"/>
    <property type="project" value="TreeGrafter"/>
</dbReference>
<gene>
    <name evidence="4" type="ORF">DSM107010_43450</name>
</gene>
<dbReference type="EMBL" id="RSCK01000044">
    <property type="protein sequence ID" value="RUT10349.1"/>
    <property type="molecule type" value="Genomic_DNA"/>
</dbReference>
<comment type="caution">
    <text evidence="4">The sequence shown here is derived from an EMBL/GenBank/DDBJ whole genome shotgun (WGS) entry which is preliminary data.</text>
</comment>
<feature type="domain" description="Acyl-CoA dehydrogenase/oxidase N-terminal" evidence="2">
    <location>
        <begin position="14"/>
        <end position="113"/>
    </location>
</feature>
<feature type="domain" description="Acyl-CoA dehydrogenase C-terminal" evidence="3">
    <location>
        <begin position="238"/>
        <end position="372"/>
    </location>
</feature>
<reference evidence="4 5" key="1">
    <citation type="journal article" date="2019" name="Genome Biol. Evol.">
        <title>Day and night: Metabolic profiles and evolutionary relationships of six axenic non-marine cyanobacteria.</title>
        <authorList>
            <person name="Will S.E."/>
            <person name="Henke P."/>
            <person name="Boedeker C."/>
            <person name="Huang S."/>
            <person name="Brinkmann H."/>
            <person name="Rohde M."/>
            <person name="Jarek M."/>
            <person name="Friedl T."/>
            <person name="Seufert S."/>
            <person name="Schumacher M."/>
            <person name="Overmann J."/>
            <person name="Neumann-Schaal M."/>
            <person name="Petersen J."/>
        </authorList>
    </citation>
    <scope>NUCLEOTIDE SEQUENCE [LARGE SCALE GENOMIC DNA]</scope>
    <source>
        <strain evidence="4 5">SAG 39.79</strain>
    </source>
</reference>
<dbReference type="GO" id="GO:0004497">
    <property type="term" value="F:monooxygenase activity"/>
    <property type="evidence" value="ECO:0007669"/>
    <property type="project" value="UniProtKB-KW"/>
</dbReference>
<proteinExistence type="predicted"/>
<accession>A0AB37UGU9</accession>
<dbReference type="Gene3D" id="1.20.140.10">
    <property type="entry name" value="Butyryl-CoA Dehydrogenase, subunit A, domain 3"/>
    <property type="match status" value="1"/>
</dbReference>
<dbReference type="GO" id="GO:0008470">
    <property type="term" value="F:3-methylbutanoyl-CoA dehydrogenase activity"/>
    <property type="evidence" value="ECO:0007669"/>
    <property type="project" value="TreeGrafter"/>
</dbReference>
<dbReference type="Pfam" id="PF02771">
    <property type="entry name" value="Acyl-CoA_dh_N"/>
    <property type="match status" value="1"/>
</dbReference>
<keyword evidence="1" id="KW-0560">Oxidoreductase</keyword>
<dbReference type="InterPro" id="IPR037069">
    <property type="entry name" value="AcylCoA_DH/ox_N_sf"/>
</dbReference>
<keyword evidence="4" id="KW-0503">Monooxygenase</keyword>
<evidence type="ECO:0000313" key="5">
    <source>
        <dbReference type="Proteomes" id="UP000282574"/>
    </source>
</evidence>
<evidence type="ECO:0000256" key="1">
    <source>
        <dbReference type="ARBA" id="ARBA00023002"/>
    </source>
</evidence>
<keyword evidence="5" id="KW-1185">Reference proteome</keyword>
<dbReference type="InterPro" id="IPR013786">
    <property type="entry name" value="AcylCoA_DH/ox_N"/>
</dbReference>
<dbReference type="AlphaFoldDB" id="A0AB37UGU9"/>